<dbReference type="GO" id="GO:0015252">
    <property type="term" value="F:proton channel activity"/>
    <property type="evidence" value="ECO:0007669"/>
    <property type="project" value="InterPro"/>
</dbReference>
<comment type="similarity">
    <text evidence="2">Belongs to the TMEM175 family.</text>
</comment>
<keyword evidence="9" id="KW-0406">Ion transport</keyword>
<dbReference type="GO" id="GO:0005267">
    <property type="term" value="F:potassium channel activity"/>
    <property type="evidence" value="ECO:0007669"/>
    <property type="project" value="UniProtKB-KW"/>
</dbReference>
<dbReference type="EMBL" id="SMLK01000007">
    <property type="protein sequence ID" value="TFY97567.1"/>
    <property type="molecule type" value="Genomic_DNA"/>
</dbReference>
<evidence type="ECO:0000256" key="9">
    <source>
        <dbReference type="ARBA" id="ARBA00023065"/>
    </source>
</evidence>
<evidence type="ECO:0000256" key="7">
    <source>
        <dbReference type="ARBA" id="ARBA00022958"/>
    </source>
</evidence>
<organism evidence="14 15">
    <name type="scientific">Ramlibacter humi</name>
    <dbReference type="NCBI Taxonomy" id="2530451"/>
    <lineage>
        <taxon>Bacteria</taxon>
        <taxon>Pseudomonadati</taxon>
        <taxon>Pseudomonadota</taxon>
        <taxon>Betaproteobacteria</taxon>
        <taxon>Burkholderiales</taxon>
        <taxon>Comamonadaceae</taxon>
        <taxon>Ramlibacter</taxon>
    </lineage>
</organism>
<gene>
    <name evidence="14" type="ORF">EZ216_17700</name>
</gene>
<dbReference type="PANTHER" id="PTHR31462:SF5">
    <property type="entry name" value="ENDOSOMAL_LYSOSOMAL PROTON CHANNEL TMEM175"/>
    <property type="match status" value="1"/>
</dbReference>
<dbReference type="InterPro" id="IPR010617">
    <property type="entry name" value="TMEM175-like"/>
</dbReference>
<comment type="caution">
    <text evidence="14">The sequence shown here is derived from an EMBL/GenBank/DDBJ whole genome shotgun (WGS) entry which is preliminary data.</text>
</comment>
<dbReference type="Pfam" id="PF06736">
    <property type="entry name" value="TMEM175"/>
    <property type="match status" value="1"/>
</dbReference>
<sequence>MMEARLLSGDIGKPRVEALSDGLYAIALTLLVLELKLPSLGEAATNADLLHALRQLMPKVLIWLLSFVVMGVLWLSQVRVYGLVHSLSRTMVRLELAQLAFVSLMPFSTALVGEHGNLSVAAIVYASNILAITLTGAWRTRELLHQPRVHIQALTAPVLRTLKMRAYALPACAAAAVVLGFTFPGWNMLAMVPMLFIPMRTHA</sequence>
<evidence type="ECO:0000256" key="10">
    <source>
        <dbReference type="ARBA" id="ARBA00023136"/>
    </source>
</evidence>
<evidence type="ECO:0000256" key="8">
    <source>
        <dbReference type="ARBA" id="ARBA00022989"/>
    </source>
</evidence>
<evidence type="ECO:0000256" key="13">
    <source>
        <dbReference type="SAM" id="Phobius"/>
    </source>
</evidence>
<evidence type="ECO:0000256" key="11">
    <source>
        <dbReference type="ARBA" id="ARBA00023303"/>
    </source>
</evidence>
<keyword evidence="4" id="KW-0633">Potassium transport</keyword>
<comment type="catalytic activity">
    <reaction evidence="12">
        <text>K(+)(in) = K(+)(out)</text>
        <dbReference type="Rhea" id="RHEA:29463"/>
        <dbReference type="ChEBI" id="CHEBI:29103"/>
    </reaction>
</comment>
<name>A0A4Z0BH36_9BURK</name>
<accession>A0A4Z0BH36</accession>
<evidence type="ECO:0000256" key="5">
    <source>
        <dbReference type="ARBA" id="ARBA00022692"/>
    </source>
</evidence>
<dbReference type="Proteomes" id="UP000297839">
    <property type="component" value="Unassembled WGS sequence"/>
</dbReference>
<keyword evidence="8 13" id="KW-1133">Transmembrane helix</keyword>
<keyword evidence="3" id="KW-0813">Transport</keyword>
<evidence type="ECO:0000256" key="2">
    <source>
        <dbReference type="ARBA" id="ARBA00006920"/>
    </source>
</evidence>
<protein>
    <submittedName>
        <fullName evidence="14">DUF1211 domain-containing protein</fullName>
    </submittedName>
</protein>
<dbReference type="PANTHER" id="PTHR31462">
    <property type="entry name" value="ENDOSOMAL/LYSOSOMAL POTASSIUM CHANNEL TMEM175"/>
    <property type="match status" value="1"/>
</dbReference>
<feature type="transmembrane region" description="Helical" evidence="13">
    <location>
        <begin position="118"/>
        <end position="138"/>
    </location>
</feature>
<evidence type="ECO:0000256" key="6">
    <source>
        <dbReference type="ARBA" id="ARBA00022826"/>
    </source>
</evidence>
<dbReference type="AlphaFoldDB" id="A0A4Z0BH36"/>
<feature type="transmembrane region" description="Helical" evidence="13">
    <location>
        <begin position="167"/>
        <end position="186"/>
    </location>
</feature>
<dbReference type="OrthoDB" id="7626281at2"/>
<evidence type="ECO:0000256" key="1">
    <source>
        <dbReference type="ARBA" id="ARBA00004141"/>
    </source>
</evidence>
<keyword evidence="10 13" id="KW-0472">Membrane</keyword>
<feature type="transmembrane region" description="Helical" evidence="13">
    <location>
        <begin position="60"/>
        <end position="82"/>
    </location>
</feature>
<evidence type="ECO:0000313" key="14">
    <source>
        <dbReference type="EMBL" id="TFY97567.1"/>
    </source>
</evidence>
<keyword evidence="6" id="KW-0631">Potassium channel</keyword>
<keyword evidence="5 13" id="KW-0812">Transmembrane</keyword>
<evidence type="ECO:0000313" key="15">
    <source>
        <dbReference type="Proteomes" id="UP000297839"/>
    </source>
</evidence>
<proteinExistence type="inferred from homology"/>
<evidence type="ECO:0000256" key="4">
    <source>
        <dbReference type="ARBA" id="ARBA00022538"/>
    </source>
</evidence>
<comment type="subcellular location">
    <subcellularLocation>
        <location evidence="1">Membrane</location>
        <topology evidence="1">Multi-pass membrane protein</topology>
    </subcellularLocation>
</comment>
<keyword evidence="15" id="KW-1185">Reference proteome</keyword>
<keyword evidence="11" id="KW-0407">Ion channel</keyword>
<evidence type="ECO:0000256" key="3">
    <source>
        <dbReference type="ARBA" id="ARBA00022448"/>
    </source>
</evidence>
<reference evidence="14 15" key="1">
    <citation type="submission" date="2019-03" db="EMBL/GenBank/DDBJ databases">
        <title>Ramlibacter sp. 18x22-1, whole genome shotgun sequence.</title>
        <authorList>
            <person name="Zhang X."/>
            <person name="Feng G."/>
            <person name="Zhu H."/>
        </authorList>
    </citation>
    <scope>NUCLEOTIDE SEQUENCE [LARGE SCALE GENOMIC DNA]</scope>
    <source>
        <strain evidence="14 15">18x22-1</strain>
    </source>
</reference>
<dbReference type="GO" id="GO:0016020">
    <property type="term" value="C:membrane"/>
    <property type="evidence" value="ECO:0007669"/>
    <property type="project" value="UniProtKB-SubCell"/>
</dbReference>
<evidence type="ECO:0000256" key="12">
    <source>
        <dbReference type="ARBA" id="ARBA00034430"/>
    </source>
</evidence>
<keyword evidence="7" id="KW-0630">Potassium</keyword>